<organism evidence="1">
    <name type="scientific">invertebrate metagenome</name>
    <dbReference type="NCBI Taxonomy" id="1711999"/>
    <lineage>
        <taxon>unclassified sequences</taxon>
        <taxon>metagenomes</taxon>
        <taxon>organismal metagenomes</taxon>
    </lineage>
</organism>
<protein>
    <submittedName>
        <fullName evidence="1">Uncharacterized protein</fullName>
    </submittedName>
</protein>
<name>A0A2H9T2Q0_9ZZZZ</name>
<evidence type="ECO:0000313" key="1">
    <source>
        <dbReference type="EMBL" id="PJE77510.1"/>
    </source>
</evidence>
<dbReference type="AlphaFoldDB" id="A0A2H9T2Q0"/>
<proteinExistence type="predicted"/>
<gene>
    <name evidence="1" type="ORF">CI610_03565</name>
</gene>
<accession>A0A2H9T2Q0</accession>
<dbReference type="EMBL" id="NSIT01000543">
    <property type="protein sequence ID" value="PJE77510.1"/>
    <property type="molecule type" value="Genomic_DNA"/>
</dbReference>
<reference evidence="1" key="1">
    <citation type="journal article" date="2017" name="Appl. Environ. Microbiol.">
        <title>Molecular characterization of an Endozoicomonas-like organism causing infection in king scallop Pecten maximus L.</title>
        <authorList>
            <person name="Cano I."/>
            <person name="van Aerle R."/>
            <person name="Ross S."/>
            <person name="Verner-Jeffreys D.W."/>
            <person name="Paley R.K."/>
            <person name="Rimmer G."/>
            <person name="Ryder D."/>
            <person name="Hooper P."/>
            <person name="Stone D."/>
            <person name="Feist S.W."/>
        </authorList>
    </citation>
    <scope>NUCLEOTIDE SEQUENCE</scope>
</reference>
<comment type="caution">
    <text evidence="1">The sequence shown here is derived from an EMBL/GenBank/DDBJ whole genome shotgun (WGS) entry which is preliminary data.</text>
</comment>
<sequence>MIWKWVSMSLGPFSTLNMEPGLLFKNNMERGQYVVGSILGPHITLDHFVGVWGISIRAPAQFISITFDTMSRMLCSNQ</sequence>